<sequence>MLGVSGAALLTAACGPTGGKQSAGESLQSNAKDGGAPTGEAPNGALGVNFNEDPSDMNFDEVRALSAKWVRGFVPMTDYLDTHSPAQQRSIARLLDASGDGFRTILSLKFPFLTLGQSLPKVGSKEMGALLKRVDRVLHAVMGKLDILTIGNEPFLETMKDERDARLNVFYEYVAEHVIAYRGKNFPQGCRTRLYMGALNRLDEKEGRTKATERWVDFVNRKPEIEGLDIHPHVDSLQAAGKYVQYVVSRLDKGKKFLATEFSLVQYWEKHMGDKIPAAYAEKYKVPPNTRVWQVIGNAFEKPFPQARWDDFLAMSPWFASHKDYLTQQMQMFRETGKLAVATYGVVQIESMQTGWGAHKKPWILNPLYANRTVREENGKVGRTTVWFDSFRALQNS</sequence>
<accession>A0A1D7VXP0</accession>
<evidence type="ECO:0000256" key="1">
    <source>
        <dbReference type="SAM" id="MobiDB-lite"/>
    </source>
</evidence>
<dbReference type="KEGG" id="slc:SL103_25995"/>
<evidence type="ECO:0000313" key="3">
    <source>
        <dbReference type="Proteomes" id="UP000094094"/>
    </source>
</evidence>
<organism evidence="2 3">
    <name type="scientific">Streptomyces lydicus</name>
    <dbReference type="NCBI Taxonomy" id="47763"/>
    <lineage>
        <taxon>Bacteria</taxon>
        <taxon>Bacillati</taxon>
        <taxon>Actinomycetota</taxon>
        <taxon>Actinomycetes</taxon>
        <taxon>Kitasatosporales</taxon>
        <taxon>Streptomycetaceae</taxon>
        <taxon>Streptomyces</taxon>
    </lineage>
</organism>
<dbReference type="AlphaFoldDB" id="A0A1D7VXP0"/>
<keyword evidence="3" id="KW-1185">Reference proteome</keyword>
<protein>
    <submittedName>
        <fullName evidence="2">Uncharacterized protein</fullName>
    </submittedName>
</protein>
<feature type="region of interest" description="Disordered" evidence="1">
    <location>
        <begin position="15"/>
        <end position="52"/>
    </location>
</feature>
<evidence type="ECO:0000313" key="2">
    <source>
        <dbReference type="EMBL" id="AOP51497.1"/>
    </source>
</evidence>
<gene>
    <name evidence="2" type="ORF">SL103_25995</name>
</gene>
<feature type="compositionally biased region" description="Polar residues" evidence="1">
    <location>
        <begin position="19"/>
        <end position="31"/>
    </location>
</feature>
<reference evidence="2 3" key="1">
    <citation type="submission" date="2016-09" db="EMBL/GenBank/DDBJ databases">
        <title>Complete genome sequencing of Streptomyces lydicus 103 and metabolic pathways analysis of antibiotic biosynthesis.</title>
        <authorList>
            <person name="Jia N."/>
            <person name="Ding M.-Z."/>
            <person name="Gao F."/>
            <person name="Yuan Y.-J."/>
        </authorList>
    </citation>
    <scope>NUCLEOTIDE SEQUENCE [LARGE SCALE GENOMIC DNA]</scope>
    <source>
        <strain evidence="2 3">103</strain>
    </source>
</reference>
<proteinExistence type="predicted"/>
<dbReference type="Proteomes" id="UP000094094">
    <property type="component" value="Chromosome"/>
</dbReference>
<dbReference type="EMBL" id="CP017157">
    <property type="protein sequence ID" value="AOP51497.1"/>
    <property type="molecule type" value="Genomic_DNA"/>
</dbReference>
<name>A0A1D7VXP0_9ACTN</name>
<dbReference type="OrthoDB" id="629332at2"/>